<dbReference type="RefSeq" id="WP_379905618.1">
    <property type="nucleotide sequence ID" value="NZ_JBHRTR010000046.1"/>
</dbReference>
<dbReference type="InterPro" id="IPR051199">
    <property type="entry name" value="LPS_LOS_Heptosyltrfase"/>
</dbReference>
<dbReference type="InterPro" id="IPR002201">
    <property type="entry name" value="Glyco_trans_9"/>
</dbReference>
<dbReference type="Proteomes" id="UP001595528">
    <property type="component" value="Unassembled WGS sequence"/>
</dbReference>
<keyword evidence="2" id="KW-0808">Transferase</keyword>
<comment type="caution">
    <text evidence="3">The sequence shown here is derived from an EMBL/GenBank/DDBJ whole genome shotgun (WGS) entry which is preliminary data.</text>
</comment>
<reference evidence="4" key="1">
    <citation type="journal article" date="2019" name="Int. J. Syst. Evol. Microbiol.">
        <title>The Global Catalogue of Microorganisms (GCM) 10K type strain sequencing project: providing services to taxonomists for standard genome sequencing and annotation.</title>
        <authorList>
            <consortium name="The Broad Institute Genomics Platform"/>
            <consortium name="The Broad Institute Genome Sequencing Center for Infectious Disease"/>
            <person name="Wu L."/>
            <person name="Ma J."/>
        </authorList>
    </citation>
    <scope>NUCLEOTIDE SEQUENCE [LARGE SCALE GENOMIC DNA]</scope>
    <source>
        <strain evidence="4">KCTC 42964</strain>
    </source>
</reference>
<evidence type="ECO:0000313" key="3">
    <source>
        <dbReference type="EMBL" id="MFC3230443.1"/>
    </source>
</evidence>
<dbReference type="Gene3D" id="3.40.50.2000">
    <property type="entry name" value="Glycogen Phosphorylase B"/>
    <property type="match status" value="2"/>
</dbReference>
<organism evidence="3 4">
    <name type="scientific">Marinibaculum pumilum</name>
    <dbReference type="NCBI Taxonomy" id="1766165"/>
    <lineage>
        <taxon>Bacteria</taxon>
        <taxon>Pseudomonadati</taxon>
        <taxon>Pseudomonadota</taxon>
        <taxon>Alphaproteobacteria</taxon>
        <taxon>Rhodospirillales</taxon>
        <taxon>Rhodospirillaceae</taxon>
        <taxon>Marinibaculum</taxon>
    </lineage>
</organism>
<dbReference type="PANTHER" id="PTHR30160:SF1">
    <property type="entry name" value="LIPOPOLYSACCHARIDE 1,2-N-ACETYLGLUCOSAMINETRANSFERASE-RELATED"/>
    <property type="match status" value="1"/>
</dbReference>
<evidence type="ECO:0000313" key="4">
    <source>
        <dbReference type="Proteomes" id="UP001595528"/>
    </source>
</evidence>
<keyword evidence="4" id="KW-1185">Reference proteome</keyword>
<protein>
    <submittedName>
        <fullName evidence="3">Glycosyltransferase family 9 protein</fullName>
    </submittedName>
</protein>
<dbReference type="SUPFAM" id="SSF53756">
    <property type="entry name" value="UDP-Glycosyltransferase/glycogen phosphorylase"/>
    <property type="match status" value="1"/>
</dbReference>
<dbReference type="Pfam" id="PF01075">
    <property type="entry name" value="Glyco_transf_9"/>
    <property type="match status" value="1"/>
</dbReference>
<gene>
    <name evidence="3" type="ORF">ACFOGJ_24560</name>
</gene>
<evidence type="ECO:0000256" key="2">
    <source>
        <dbReference type="ARBA" id="ARBA00022679"/>
    </source>
</evidence>
<sequence>MSERILVIKLGALGDMVQAIGPFQAIRAHHLDAHLTLLTTAPFEGLARDLDIFDEIWLDRRPRWWQFGRIAALRNRLLAAGFRRVYDLQTSDRSGFYFRLWPPGGRPEWSGIAAGCSHPHANPDRDSMHTLDRQAEQLELAGIPHVPPPDLRPLRHDIRHFAVGPDAVLLVPGGAAHRPGKRWPAASYAKLARLLAADGLRPVVLGSVAEQKLAHEICADCPAALDLSGQTDLGDIVGLAQAARGAVGNDTGPMHLIAAAGCPSVVLFSAESDPSLCAPRGRKVTVLGRPALSSLEVAEVGMGLDAIKR</sequence>
<dbReference type="PANTHER" id="PTHR30160">
    <property type="entry name" value="TETRAACYLDISACCHARIDE 4'-KINASE-RELATED"/>
    <property type="match status" value="1"/>
</dbReference>
<proteinExistence type="predicted"/>
<dbReference type="CDD" id="cd03789">
    <property type="entry name" value="GT9_LPS_heptosyltransferase"/>
    <property type="match status" value="1"/>
</dbReference>
<dbReference type="EMBL" id="JBHRTR010000046">
    <property type="protein sequence ID" value="MFC3230443.1"/>
    <property type="molecule type" value="Genomic_DNA"/>
</dbReference>
<keyword evidence="1" id="KW-0328">Glycosyltransferase</keyword>
<accession>A0ABV7L7V5</accession>
<evidence type="ECO:0000256" key="1">
    <source>
        <dbReference type="ARBA" id="ARBA00022676"/>
    </source>
</evidence>
<name>A0ABV7L7V5_9PROT</name>